<dbReference type="SUPFAM" id="SSF57501">
    <property type="entry name" value="Cystine-knot cytokines"/>
    <property type="match status" value="1"/>
</dbReference>
<sequence length="411" mass="47340">MTFSYDALSNDEDLQLDAVCYYFCDNSTSNISEVYLNKQQIQHLKGCKQFINALEDTPEMMNTYEDLRAMEMVKFTDEQVKQLLVGNRGYFHQRSHLPREQQINDIKPESNYSSDELQALEEEFMERWLAYREIEDSLKSFTVHFPLGESSSSSSQSSSPSSQSSSPGSESRRRRRRWVKSYRPHQSRPGMERKLVRNRGGMASQDPKKNLTHRTKDFFRSNVGRRRTNPFLRKESSSIKYDESSDDSFQERLYQRYLQAIETSVEKMTEMSRNRRNVDRQKREDPKPAESLELCPTSKFWTAMVLGYDESGNLVQVTQFPEYGQQQWFQEEKCLYALSPAQGNVECRIRFREVPAMVVDLQDPNAPVQESFIKVESCAAYLITADEVAGTAAEVAGTTVAPTTPPPGGSR</sequence>
<reference evidence="2 3" key="1">
    <citation type="journal article" date="2017" name="PLoS Biol.">
        <title>The sea cucumber genome provides insights into morphological evolution and visceral regeneration.</title>
        <authorList>
            <person name="Zhang X."/>
            <person name="Sun L."/>
            <person name="Yuan J."/>
            <person name="Sun Y."/>
            <person name="Gao Y."/>
            <person name="Zhang L."/>
            <person name="Li S."/>
            <person name="Dai H."/>
            <person name="Hamel J.F."/>
            <person name="Liu C."/>
            <person name="Yu Y."/>
            <person name="Liu S."/>
            <person name="Lin W."/>
            <person name="Guo K."/>
            <person name="Jin S."/>
            <person name="Xu P."/>
            <person name="Storey K.B."/>
            <person name="Huan P."/>
            <person name="Zhang T."/>
            <person name="Zhou Y."/>
            <person name="Zhang J."/>
            <person name="Lin C."/>
            <person name="Li X."/>
            <person name="Xing L."/>
            <person name="Huo D."/>
            <person name="Sun M."/>
            <person name="Wang L."/>
            <person name="Mercier A."/>
            <person name="Li F."/>
            <person name="Yang H."/>
            <person name="Xiang J."/>
        </authorList>
    </citation>
    <scope>NUCLEOTIDE SEQUENCE [LARGE SCALE GENOMIC DNA]</scope>
    <source>
        <strain evidence="2">Shaxun</strain>
        <tissue evidence="2">Muscle</tissue>
    </source>
</reference>
<feature type="region of interest" description="Disordered" evidence="1">
    <location>
        <begin position="268"/>
        <end position="290"/>
    </location>
</feature>
<dbReference type="Proteomes" id="UP000230750">
    <property type="component" value="Unassembled WGS sequence"/>
</dbReference>
<keyword evidence="3" id="KW-1185">Reference proteome</keyword>
<dbReference type="AlphaFoldDB" id="A0A2G8LN96"/>
<feature type="compositionally biased region" description="Low complexity" evidence="1">
    <location>
        <begin position="148"/>
        <end position="169"/>
    </location>
</feature>
<comment type="caution">
    <text evidence="2">The sequence shown here is derived from an EMBL/GenBank/DDBJ whole genome shotgun (WGS) entry which is preliminary data.</text>
</comment>
<feature type="compositionally biased region" description="Basic and acidic residues" evidence="1">
    <location>
        <begin position="206"/>
        <end position="215"/>
    </location>
</feature>
<dbReference type="InterPro" id="IPR029034">
    <property type="entry name" value="Cystine-knot_cytokine"/>
</dbReference>
<accession>A0A2G8LN96</accession>
<proteinExistence type="predicted"/>
<dbReference type="EMBL" id="MRZV01000028">
    <property type="protein sequence ID" value="PIK61660.1"/>
    <property type="molecule type" value="Genomic_DNA"/>
</dbReference>
<feature type="compositionally biased region" description="Basic residues" evidence="1">
    <location>
        <begin position="172"/>
        <end position="186"/>
    </location>
</feature>
<organism evidence="2 3">
    <name type="scientific">Stichopus japonicus</name>
    <name type="common">Sea cucumber</name>
    <dbReference type="NCBI Taxonomy" id="307972"/>
    <lineage>
        <taxon>Eukaryota</taxon>
        <taxon>Metazoa</taxon>
        <taxon>Echinodermata</taxon>
        <taxon>Eleutherozoa</taxon>
        <taxon>Echinozoa</taxon>
        <taxon>Holothuroidea</taxon>
        <taxon>Aspidochirotacea</taxon>
        <taxon>Aspidochirotida</taxon>
        <taxon>Stichopodidae</taxon>
        <taxon>Apostichopus</taxon>
    </lineage>
</organism>
<evidence type="ECO:0000313" key="3">
    <source>
        <dbReference type="Proteomes" id="UP000230750"/>
    </source>
</evidence>
<evidence type="ECO:0000313" key="2">
    <source>
        <dbReference type="EMBL" id="PIK61660.1"/>
    </source>
</evidence>
<protein>
    <submittedName>
        <fullName evidence="2">Uncharacterized protein</fullName>
    </submittedName>
</protein>
<feature type="region of interest" description="Disordered" evidence="1">
    <location>
        <begin position="147"/>
        <end position="215"/>
    </location>
</feature>
<evidence type="ECO:0000256" key="1">
    <source>
        <dbReference type="SAM" id="MobiDB-lite"/>
    </source>
</evidence>
<dbReference type="OrthoDB" id="10072151at2759"/>
<name>A0A2G8LN96_STIJA</name>
<gene>
    <name evidence="2" type="ORF">BSL78_01478</name>
</gene>